<comment type="caution">
    <text evidence="2">The sequence shown here is derived from an EMBL/GenBank/DDBJ whole genome shotgun (WGS) entry which is preliminary data.</text>
</comment>
<feature type="region of interest" description="Disordered" evidence="1">
    <location>
        <begin position="244"/>
        <end position="287"/>
    </location>
</feature>
<evidence type="ECO:0000256" key="1">
    <source>
        <dbReference type="SAM" id="MobiDB-lite"/>
    </source>
</evidence>
<feature type="region of interest" description="Disordered" evidence="1">
    <location>
        <begin position="73"/>
        <end position="99"/>
    </location>
</feature>
<feature type="region of interest" description="Disordered" evidence="1">
    <location>
        <begin position="376"/>
        <end position="399"/>
    </location>
</feature>
<reference evidence="2" key="1">
    <citation type="submission" date="2022-07" db="EMBL/GenBank/DDBJ databases">
        <authorList>
            <person name="Macas J."/>
            <person name="Novak P."/>
            <person name="Neumann P."/>
        </authorList>
    </citation>
    <scope>NUCLEOTIDE SEQUENCE</scope>
</reference>
<dbReference type="EMBL" id="CAMAPE010000051">
    <property type="protein sequence ID" value="CAH9108221.1"/>
    <property type="molecule type" value="Genomic_DNA"/>
</dbReference>
<proteinExistence type="predicted"/>
<dbReference type="PANTHER" id="PTHR33416:SF17">
    <property type="entry name" value="PROTEIN KAKU4"/>
    <property type="match status" value="1"/>
</dbReference>
<organism evidence="2 3">
    <name type="scientific">Cuscuta europaea</name>
    <name type="common">European dodder</name>
    <dbReference type="NCBI Taxonomy" id="41803"/>
    <lineage>
        <taxon>Eukaryota</taxon>
        <taxon>Viridiplantae</taxon>
        <taxon>Streptophyta</taxon>
        <taxon>Embryophyta</taxon>
        <taxon>Tracheophyta</taxon>
        <taxon>Spermatophyta</taxon>
        <taxon>Magnoliopsida</taxon>
        <taxon>eudicotyledons</taxon>
        <taxon>Gunneridae</taxon>
        <taxon>Pentapetalae</taxon>
        <taxon>asterids</taxon>
        <taxon>lamiids</taxon>
        <taxon>Solanales</taxon>
        <taxon>Convolvulaceae</taxon>
        <taxon>Cuscuteae</taxon>
        <taxon>Cuscuta</taxon>
        <taxon>Cuscuta subgen. Cuscuta</taxon>
    </lineage>
</organism>
<gene>
    <name evidence="2" type="ORF">CEURO_LOCUS18033</name>
</gene>
<dbReference type="OrthoDB" id="666185at2759"/>
<feature type="region of interest" description="Disordered" evidence="1">
    <location>
        <begin position="1"/>
        <end position="43"/>
    </location>
</feature>
<dbReference type="AlphaFoldDB" id="A0A9P0ZNI9"/>
<feature type="compositionally biased region" description="Low complexity" evidence="1">
    <location>
        <begin position="73"/>
        <end position="87"/>
    </location>
</feature>
<evidence type="ECO:0000313" key="2">
    <source>
        <dbReference type="EMBL" id="CAH9108221.1"/>
    </source>
</evidence>
<dbReference type="GO" id="GO:0005635">
    <property type="term" value="C:nuclear envelope"/>
    <property type="evidence" value="ECO:0007669"/>
    <property type="project" value="TreeGrafter"/>
</dbReference>
<sequence length="466" mass="51046">MSTTNAYAGARSGGKIVNKRHRKFSTFTPYDRPPPPPAQKSPNWLTGVVFPATRTIVSGAAKLLSSVFDSDSSSCSSSSAFSHPDSNSIEEDDIKDDNDHDKDVELLKENTWTSSKKTECAATDGEHSEGMSKSKCLIEQLLMRETFSRAECERFINLINSRSVDSPTLYYGLQDAIPDGTTGTLNACSQAITEAREWLKNKKEDLHIGPCLVDQPISFITENMEKVDGSPIYVAKSYMKARPPWASPSAEHETRTPSMKSKLFDKGTPFPDGVDSTSSSRKKNALASGSWNIHEEIRRVRSKATNDMLHSPPAKRIDLPLLSEQKMKRKAFIDSKLTTAGDMAVLATDIGLSEIRQVAGECRTVLFESSEAQDNERAEVAGVSSASESHHHSGPVLTSENVDVKSVPSLEVSLLGGGEQQMQIDAFLSTERLSNDVRVVQVKCDFLTEASLEVPNFENEQMSSGT</sequence>
<evidence type="ECO:0000313" key="3">
    <source>
        <dbReference type="Proteomes" id="UP001152484"/>
    </source>
</evidence>
<dbReference type="PANTHER" id="PTHR33416">
    <property type="entry name" value="NUCLEAR PORE COMPLEX PROTEIN NUP1"/>
    <property type="match status" value="1"/>
</dbReference>
<dbReference type="Proteomes" id="UP001152484">
    <property type="component" value="Unassembled WGS sequence"/>
</dbReference>
<keyword evidence="3" id="KW-1185">Reference proteome</keyword>
<name>A0A9P0ZNI9_CUSEU</name>
<dbReference type="GO" id="GO:0071763">
    <property type="term" value="P:nuclear membrane organization"/>
    <property type="evidence" value="ECO:0007669"/>
    <property type="project" value="TreeGrafter"/>
</dbReference>
<accession>A0A9P0ZNI9</accession>
<protein>
    <submittedName>
        <fullName evidence="2">Uncharacterized protein</fullName>
    </submittedName>
</protein>